<protein>
    <submittedName>
        <fullName evidence="2">Uncharacterized protein</fullName>
    </submittedName>
</protein>
<proteinExistence type="predicted"/>
<dbReference type="EMBL" id="AVOT02000336">
    <property type="protein sequence ID" value="MBW0462358.1"/>
    <property type="molecule type" value="Genomic_DNA"/>
</dbReference>
<sequence>MTFQHSPPAKNTRSQRSKAVLTPTARAPLYCTPSVTQLSSNLDRGPLMEGEAPSRRGGMKSRRSRSFSGFLGGYPGNPQGPRRRLGLLSQADPNLLKMMKQMTQFMGNLTHAVSPRDNSRAPAFKNPSINATDSFYGTQAHILRVFSQSCQLIFHNDPENFFSDRKKVLYSTSFLTGRDEKWIEPYISNISTQNLSYLNSWQFFETQLFTLIGDPNESRKAEKELDNLRMKESGHISLRGLKARLLDKLASHPGNFHSLQEPMDITLELDNRYHERQKEKVSRPDKKSPVTGSNSFRTPQDSSSKNPHHKKSEEGKNFQVSKDKPHSALLKKENQLNFSENERSIKEGL</sequence>
<feature type="compositionally biased region" description="Polar residues" evidence="1">
    <location>
        <begin position="290"/>
        <end position="305"/>
    </location>
</feature>
<name>A0A9Q3BC18_9BASI</name>
<dbReference type="Proteomes" id="UP000765509">
    <property type="component" value="Unassembled WGS sequence"/>
</dbReference>
<organism evidence="2 3">
    <name type="scientific">Austropuccinia psidii MF-1</name>
    <dbReference type="NCBI Taxonomy" id="1389203"/>
    <lineage>
        <taxon>Eukaryota</taxon>
        <taxon>Fungi</taxon>
        <taxon>Dikarya</taxon>
        <taxon>Basidiomycota</taxon>
        <taxon>Pucciniomycotina</taxon>
        <taxon>Pucciniomycetes</taxon>
        <taxon>Pucciniales</taxon>
        <taxon>Sphaerophragmiaceae</taxon>
        <taxon>Austropuccinia</taxon>
    </lineage>
</organism>
<feature type="region of interest" description="Disordered" evidence="1">
    <location>
        <begin position="36"/>
        <end position="85"/>
    </location>
</feature>
<evidence type="ECO:0000313" key="3">
    <source>
        <dbReference type="Proteomes" id="UP000765509"/>
    </source>
</evidence>
<keyword evidence="3" id="KW-1185">Reference proteome</keyword>
<dbReference type="AlphaFoldDB" id="A0A9Q3BC18"/>
<comment type="caution">
    <text evidence="2">The sequence shown here is derived from an EMBL/GenBank/DDBJ whole genome shotgun (WGS) entry which is preliminary data.</text>
</comment>
<accession>A0A9Q3BC18</accession>
<evidence type="ECO:0000256" key="1">
    <source>
        <dbReference type="SAM" id="MobiDB-lite"/>
    </source>
</evidence>
<evidence type="ECO:0000313" key="2">
    <source>
        <dbReference type="EMBL" id="MBW0462358.1"/>
    </source>
</evidence>
<feature type="compositionally biased region" description="Polar residues" evidence="1">
    <location>
        <begin position="1"/>
        <end position="14"/>
    </location>
</feature>
<feature type="region of interest" description="Disordered" evidence="1">
    <location>
        <begin position="275"/>
        <end position="349"/>
    </location>
</feature>
<gene>
    <name evidence="2" type="ORF">O181_002073</name>
</gene>
<feature type="region of interest" description="Disordered" evidence="1">
    <location>
        <begin position="1"/>
        <end position="24"/>
    </location>
</feature>
<reference evidence="2" key="1">
    <citation type="submission" date="2021-03" db="EMBL/GenBank/DDBJ databases">
        <title>Draft genome sequence of rust myrtle Austropuccinia psidii MF-1, a brazilian biotype.</title>
        <authorList>
            <person name="Quecine M.C."/>
            <person name="Pachon D.M.R."/>
            <person name="Bonatelli M.L."/>
            <person name="Correr F.H."/>
            <person name="Franceschini L.M."/>
            <person name="Leite T.F."/>
            <person name="Margarido G.R.A."/>
            <person name="Almeida C.A."/>
            <person name="Ferrarezi J.A."/>
            <person name="Labate C.A."/>
        </authorList>
    </citation>
    <scope>NUCLEOTIDE SEQUENCE</scope>
    <source>
        <strain evidence="2">MF-1</strain>
    </source>
</reference>
<feature type="compositionally biased region" description="Basic and acidic residues" evidence="1">
    <location>
        <begin position="275"/>
        <end position="288"/>
    </location>
</feature>
<feature type="compositionally biased region" description="Basic and acidic residues" evidence="1">
    <location>
        <begin position="311"/>
        <end position="349"/>
    </location>
</feature>